<evidence type="ECO:0000313" key="3">
    <source>
        <dbReference type="Proteomes" id="UP000594263"/>
    </source>
</evidence>
<dbReference type="InterPro" id="IPR036869">
    <property type="entry name" value="J_dom_sf"/>
</dbReference>
<organism evidence="2 3">
    <name type="scientific">Kalanchoe fedtschenkoi</name>
    <name type="common">Lavender scallops</name>
    <name type="synonym">South American air plant</name>
    <dbReference type="NCBI Taxonomy" id="63787"/>
    <lineage>
        <taxon>Eukaryota</taxon>
        <taxon>Viridiplantae</taxon>
        <taxon>Streptophyta</taxon>
        <taxon>Embryophyta</taxon>
        <taxon>Tracheophyta</taxon>
        <taxon>Spermatophyta</taxon>
        <taxon>Magnoliopsida</taxon>
        <taxon>eudicotyledons</taxon>
        <taxon>Gunneridae</taxon>
        <taxon>Pentapetalae</taxon>
        <taxon>Saxifragales</taxon>
        <taxon>Crassulaceae</taxon>
        <taxon>Kalanchoe</taxon>
    </lineage>
</organism>
<feature type="domain" description="J" evidence="1">
    <location>
        <begin position="38"/>
        <end position="102"/>
    </location>
</feature>
<evidence type="ECO:0000313" key="2">
    <source>
        <dbReference type="EnsemblPlants" id="Kaladp0066s0031.1.v1.1"/>
    </source>
</evidence>
<dbReference type="Pfam" id="PF00226">
    <property type="entry name" value="DnaJ"/>
    <property type="match status" value="1"/>
</dbReference>
<dbReference type="PROSITE" id="PS50076">
    <property type="entry name" value="DNAJ_2"/>
    <property type="match status" value="1"/>
</dbReference>
<dbReference type="EnsemblPlants" id="Kaladp0066s0031.1.v1.1">
    <property type="protein sequence ID" value="Kaladp0066s0031.1.v1.1"/>
    <property type="gene ID" value="Kaladp0066s0031.v1.1"/>
</dbReference>
<dbReference type="SMART" id="SM00271">
    <property type="entry name" value="DnaJ"/>
    <property type="match status" value="1"/>
</dbReference>
<dbReference type="PRINTS" id="PR00625">
    <property type="entry name" value="JDOMAIN"/>
</dbReference>
<keyword evidence="3" id="KW-1185">Reference proteome</keyword>
<dbReference type="PANTHER" id="PTHR44137">
    <property type="entry name" value="BNAC03G44070D PROTEIN"/>
    <property type="match status" value="1"/>
</dbReference>
<dbReference type="OMA" id="GWREIRE"/>
<evidence type="ECO:0000259" key="1">
    <source>
        <dbReference type="PROSITE" id="PS50076"/>
    </source>
</evidence>
<dbReference type="AlphaFoldDB" id="A0A7N0UH30"/>
<dbReference type="Gramene" id="Kaladp0066s0031.1.v1.1">
    <property type="protein sequence ID" value="Kaladp0066s0031.1.v1.1"/>
    <property type="gene ID" value="Kaladp0066s0031.v1.1"/>
</dbReference>
<dbReference type="InterPro" id="IPR001623">
    <property type="entry name" value="DnaJ_domain"/>
</dbReference>
<dbReference type="CDD" id="cd06257">
    <property type="entry name" value="DnaJ"/>
    <property type="match status" value="1"/>
</dbReference>
<dbReference type="Gene3D" id="1.10.287.110">
    <property type="entry name" value="DnaJ domain"/>
    <property type="match status" value="1"/>
</dbReference>
<proteinExistence type="predicted"/>
<accession>A0A7N0UH30</accession>
<sequence length="276" mass="31910">MVKNVDTLDPKYRLVSEICAASAGCPHRSGGGEAGFVDWYHLLRVDENADIDVIRKHYFKFALQLHPDKNSHPRAEVAFKLISQAYTCLSDELKRRAFDLDRLKNSCLICNEIMNKSGSLSNSSPATKTKGFKLNSPDRSKLIRFWRGWREIRERFKAEASVIDTCLKSNTSARKKEYPIFSPSDGSMFKGYYCSQRDSKESPVFNPREESQMFHRYPTMERTRSNKAWYSEKRSGWSQAGRRMQETPVFEVRHDTSRLYRSKSAACVHPLWRAAT</sequence>
<reference evidence="2" key="1">
    <citation type="submission" date="2021-01" db="UniProtKB">
        <authorList>
            <consortium name="EnsemblPlants"/>
        </authorList>
    </citation>
    <scope>IDENTIFICATION</scope>
</reference>
<dbReference type="SUPFAM" id="SSF46565">
    <property type="entry name" value="Chaperone J-domain"/>
    <property type="match status" value="1"/>
</dbReference>
<protein>
    <recommendedName>
        <fullName evidence="1">J domain-containing protein</fullName>
    </recommendedName>
</protein>
<dbReference type="Proteomes" id="UP000594263">
    <property type="component" value="Unplaced"/>
</dbReference>
<name>A0A7N0UH30_KALFE</name>
<dbReference type="PANTHER" id="PTHR44137:SF13">
    <property type="entry name" value="CHAPERONE DNAJ-DOMAIN SUPERFAMILY PROTEIN"/>
    <property type="match status" value="1"/>
</dbReference>